<dbReference type="InterPro" id="IPR000571">
    <property type="entry name" value="Znf_CCCH"/>
</dbReference>
<evidence type="ECO:0000313" key="10">
    <source>
        <dbReference type="EMBL" id="OQN98228.1"/>
    </source>
</evidence>
<feature type="compositionally biased region" description="Polar residues" evidence="7">
    <location>
        <begin position="404"/>
        <end position="414"/>
    </location>
</feature>
<dbReference type="InParanoid" id="A0A1V8SGF3"/>
<feature type="domain" description="C3H1-type" evidence="9">
    <location>
        <begin position="559"/>
        <end position="586"/>
    </location>
</feature>
<comment type="caution">
    <text evidence="10">The sequence shown here is derived from an EMBL/GenBank/DDBJ whole genome shotgun (WGS) entry which is preliminary data.</text>
</comment>
<evidence type="ECO:0008006" key="12">
    <source>
        <dbReference type="Google" id="ProtNLM"/>
    </source>
</evidence>
<protein>
    <recommendedName>
        <fullName evidence="12">Chromo domain-containing protein</fullName>
    </recommendedName>
</protein>
<dbReference type="Gene3D" id="4.10.1000.10">
    <property type="entry name" value="Zinc finger, CCCH-type"/>
    <property type="match status" value="2"/>
</dbReference>
<keyword evidence="3" id="KW-0677">Repeat</keyword>
<feature type="zinc finger region" description="C3H1-type" evidence="6">
    <location>
        <begin position="503"/>
        <end position="531"/>
    </location>
</feature>
<dbReference type="PROSITE" id="PS50013">
    <property type="entry name" value="CHROMO_2"/>
    <property type="match status" value="1"/>
</dbReference>
<evidence type="ECO:0000259" key="8">
    <source>
        <dbReference type="PROSITE" id="PS50013"/>
    </source>
</evidence>
<dbReference type="InterPro" id="IPR023780">
    <property type="entry name" value="Chromo_domain"/>
</dbReference>
<feature type="compositionally biased region" description="Low complexity" evidence="7">
    <location>
        <begin position="245"/>
        <end position="256"/>
    </location>
</feature>
<feature type="compositionally biased region" description="Polar residues" evidence="7">
    <location>
        <begin position="447"/>
        <end position="467"/>
    </location>
</feature>
<evidence type="ECO:0000256" key="6">
    <source>
        <dbReference type="PROSITE-ProRule" id="PRU00723"/>
    </source>
</evidence>
<feature type="zinc finger region" description="C3H1-type" evidence="6">
    <location>
        <begin position="559"/>
        <end position="586"/>
    </location>
</feature>
<feature type="region of interest" description="Disordered" evidence="7">
    <location>
        <begin position="404"/>
        <end position="502"/>
    </location>
</feature>
<reference evidence="11" key="1">
    <citation type="submission" date="2017-03" db="EMBL/GenBank/DDBJ databases">
        <title>Genomes of endolithic fungi from Antarctica.</title>
        <authorList>
            <person name="Coleine C."/>
            <person name="Masonjones S."/>
            <person name="Stajich J.E."/>
        </authorList>
    </citation>
    <scope>NUCLEOTIDE SEQUENCE [LARGE SCALE GENOMIC DNA]</scope>
    <source>
        <strain evidence="11">CCFEE 5527</strain>
    </source>
</reference>
<dbReference type="PROSITE" id="PS50103">
    <property type="entry name" value="ZF_C3H1"/>
    <property type="match status" value="4"/>
</dbReference>
<keyword evidence="11" id="KW-1185">Reference proteome</keyword>
<comment type="subunit">
    <text evidence="1">Component of the NuA4 histone acetyltransferase complex.</text>
</comment>
<dbReference type="GO" id="GO:0006338">
    <property type="term" value="P:chromatin remodeling"/>
    <property type="evidence" value="ECO:0007669"/>
    <property type="project" value="UniProtKB-ARBA"/>
</dbReference>
<evidence type="ECO:0000259" key="9">
    <source>
        <dbReference type="PROSITE" id="PS50103"/>
    </source>
</evidence>
<dbReference type="SMART" id="SM00356">
    <property type="entry name" value="ZnF_C3H1"/>
    <property type="match status" value="4"/>
</dbReference>
<evidence type="ECO:0000256" key="4">
    <source>
        <dbReference type="ARBA" id="ARBA00022771"/>
    </source>
</evidence>
<dbReference type="GO" id="GO:0003729">
    <property type="term" value="F:mRNA binding"/>
    <property type="evidence" value="ECO:0007669"/>
    <property type="project" value="InterPro"/>
</dbReference>
<dbReference type="SUPFAM" id="SSF54160">
    <property type="entry name" value="Chromo domain-like"/>
    <property type="match status" value="1"/>
</dbReference>
<feature type="zinc finger region" description="C3H1-type" evidence="6">
    <location>
        <begin position="613"/>
        <end position="641"/>
    </location>
</feature>
<dbReference type="Pfam" id="PF00385">
    <property type="entry name" value="Chromo"/>
    <property type="match status" value="1"/>
</dbReference>
<organism evidence="10 11">
    <name type="scientific">Cryoendolithus antarcticus</name>
    <dbReference type="NCBI Taxonomy" id="1507870"/>
    <lineage>
        <taxon>Eukaryota</taxon>
        <taxon>Fungi</taxon>
        <taxon>Dikarya</taxon>
        <taxon>Ascomycota</taxon>
        <taxon>Pezizomycotina</taxon>
        <taxon>Dothideomycetes</taxon>
        <taxon>Dothideomycetidae</taxon>
        <taxon>Cladosporiales</taxon>
        <taxon>Cladosporiaceae</taxon>
        <taxon>Cryoendolithus</taxon>
    </lineage>
</organism>
<dbReference type="STRING" id="1507870.A0A1V8SGF3"/>
<evidence type="ECO:0000256" key="3">
    <source>
        <dbReference type="ARBA" id="ARBA00022737"/>
    </source>
</evidence>
<dbReference type="OrthoDB" id="1918685at2759"/>
<dbReference type="Gene3D" id="2.40.50.40">
    <property type="match status" value="1"/>
</dbReference>
<sequence>MATGTTVPFETADSSDDSISVRTLTASESENDYYVEKILAEEEFISGTGVIVKYLIKWKKWPIQASTFEPGDNLHDDGQMLETWAKEKQRIEAGEREPFDVDAWEIEHERWKEEREGIKARKARKRAKLGLSPRPRPKVAAPAASNWDDSDSDSGDGLFVDEGTRDEVDANQPRKEVKLAAPPRKRGIARAKVKEVKHEESSESSANESSDDAPLQSRVAPKKAIVSRAPAAPTMKLQEATIGDSARSNNSRNGSAELTTRSKATTDVQTEQPVRRKPGRPKLAGPSKQPQATKIPTNILANWNWGASNTRKARTKSTTDPREMRFTSLSEQSRFRKSAAMEKAPDLSKLQMIDLNRPAPRAIMIPNGNAAPQSASETSPAFAAPIPTATTASLNKLDRIAEASTETVATSNDRPSARRESNLNGINGIDPPVSATMEPPAIVTRRPSAQRSRTSLTGADQSASATTEIPAVFGRRSPPRGERARSITPPETDRQSSIVLRDNDKTHTCRDWKKTGSCPHGSKCYFAHYDVPNSAPGRIISTTSASQGPAISLPPDPSKYRTQRCSRWAAGFCEFGDDCHFRHEDRSAPVRKVSVPQGATLPREVSRVPGRHEKQRIECVFWRKGHCNRTDAACEYAHVKTGFYLDDVKDKEVSVDLGHAPVNEGVYIDPDRGGFSAQLFSRDVQKSDATLSISRPPPPPPPQAPAPLPPFAPPMPALMLSSVNPPHYTDGKEIECHYWRGPGECHYVESTCRYAHHRTGWYTDWAGLRQVLRDQNTVVQEARGNDSDVLVRDGSVHEKPVTTTANEQLTGDLHSALQGSTLEDMYAFTNPINLAIGSGGKTAYVAIMLASTSQHDYDRVRHILGRRGELTVSSMISAAQFQVHFADILKQSASQQYPSGPVVMGPEDRETVAKFAKACELHASAGIITSSDFTMLLFPSASNDWHSISKPQGTSHAALSYKLLPPLPNPIDAGVKHDEPKLSIKPELRHYLAVSKDLLDLNVEVLRKIAKGNLRRMFIMLPSSRKEENDLLRKIFLSPLKESDTPKVFTLLEGDELWEKFLANYFKLGQFDAPCLLLIHPEIELRRIARLGLLLANTNTPVHYIGAQPSLHDDADSSPTYQSPLIFPHGDLLLLTDETFTYDPFSTTQILKQASMINAGKAATHADYTTEICIATSPNIRETLSELANAGNPLHGELFGAFEAFAPIAGDSAVTSRLVEAVDLHSYASLSPMERTSHLVSWFGHYASWHAKDHRRFSICGIESADVEGRASGWQKENSHCVVYTAGEFLVKLNRMKEAGEKAARG</sequence>
<evidence type="ECO:0000256" key="7">
    <source>
        <dbReference type="SAM" id="MobiDB-lite"/>
    </source>
</evidence>
<proteinExistence type="predicted"/>
<dbReference type="InterPro" id="IPR000953">
    <property type="entry name" value="Chromo/chromo_shadow_dom"/>
</dbReference>
<evidence type="ECO:0000313" key="11">
    <source>
        <dbReference type="Proteomes" id="UP000192596"/>
    </source>
</evidence>
<feature type="compositionally biased region" description="Basic and acidic residues" evidence="7">
    <location>
        <begin position="192"/>
        <end position="201"/>
    </location>
</feature>
<accession>A0A1V8SGF3</accession>
<dbReference type="InterPro" id="IPR036855">
    <property type="entry name" value="Znf_CCCH_sf"/>
</dbReference>
<feature type="region of interest" description="Disordered" evidence="7">
    <location>
        <begin position="686"/>
        <end position="710"/>
    </location>
</feature>
<name>A0A1V8SGF3_9PEZI</name>
<dbReference type="GO" id="GO:0008270">
    <property type="term" value="F:zinc ion binding"/>
    <property type="evidence" value="ECO:0007669"/>
    <property type="project" value="UniProtKB-KW"/>
</dbReference>
<evidence type="ECO:0000256" key="1">
    <source>
        <dbReference type="ARBA" id="ARBA00011353"/>
    </source>
</evidence>
<dbReference type="InterPro" id="IPR045877">
    <property type="entry name" value="ZFP36-like"/>
</dbReference>
<feature type="zinc finger region" description="C3H1-type" evidence="6">
    <location>
        <begin position="730"/>
        <end position="759"/>
    </location>
</feature>
<evidence type="ECO:0000256" key="5">
    <source>
        <dbReference type="ARBA" id="ARBA00022833"/>
    </source>
</evidence>
<feature type="region of interest" description="Disordered" evidence="7">
    <location>
        <begin position="115"/>
        <end position="343"/>
    </location>
</feature>
<keyword evidence="2 6" id="KW-0479">Metal-binding</keyword>
<feature type="compositionally biased region" description="Pro residues" evidence="7">
    <location>
        <begin position="695"/>
        <end position="710"/>
    </location>
</feature>
<dbReference type="Pfam" id="PF00642">
    <property type="entry name" value="zf-CCCH"/>
    <property type="match status" value="1"/>
</dbReference>
<dbReference type="SUPFAM" id="SSF90229">
    <property type="entry name" value="CCCH zinc finger"/>
    <property type="match status" value="2"/>
</dbReference>
<evidence type="ECO:0000256" key="2">
    <source>
        <dbReference type="ARBA" id="ARBA00022723"/>
    </source>
</evidence>
<feature type="compositionally biased region" description="Polar residues" evidence="7">
    <location>
        <begin position="257"/>
        <end position="272"/>
    </location>
</feature>
<feature type="domain" description="C3H1-type" evidence="9">
    <location>
        <begin position="730"/>
        <end position="759"/>
    </location>
</feature>
<dbReference type="InterPro" id="IPR016197">
    <property type="entry name" value="Chromo-like_dom_sf"/>
</dbReference>
<feature type="domain" description="C3H1-type" evidence="9">
    <location>
        <begin position="503"/>
        <end position="531"/>
    </location>
</feature>
<dbReference type="PANTHER" id="PTHR12547">
    <property type="entry name" value="CCCH ZINC FINGER/TIS11-RELATED"/>
    <property type="match status" value="1"/>
</dbReference>
<feature type="compositionally biased region" description="Polar residues" evidence="7">
    <location>
        <begin position="288"/>
        <end position="310"/>
    </location>
</feature>
<feature type="domain" description="C3H1-type" evidence="9">
    <location>
        <begin position="613"/>
        <end position="641"/>
    </location>
</feature>
<gene>
    <name evidence="10" type="ORF">B0A48_15504</name>
</gene>
<keyword evidence="4 6" id="KW-0863">Zinc-finger</keyword>
<feature type="compositionally biased region" description="Basic and acidic residues" evidence="7">
    <location>
        <begin position="162"/>
        <end position="178"/>
    </location>
</feature>
<dbReference type="Proteomes" id="UP000192596">
    <property type="component" value="Unassembled WGS sequence"/>
</dbReference>
<dbReference type="EMBL" id="NAJO01000047">
    <property type="protein sequence ID" value="OQN98228.1"/>
    <property type="molecule type" value="Genomic_DNA"/>
</dbReference>
<feature type="domain" description="Chromo" evidence="8">
    <location>
        <begin position="33"/>
        <end position="96"/>
    </location>
</feature>
<keyword evidence="5 6" id="KW-0862">Zinc</keyword>